<protein>
    <submittedName>
        <fullName evidence="2">AMP-binding protein</fullName>
    </submittedName>
</protein>
<dbReference type="Pfam" id="PF23562">
    <property type="entry name" value="AMP-binding_C_3"/>
    <property type="match status" value="1"/>
</dbReference>
<dbReference type="Gene3D" id="1.20.910.10">
    <property type="entry name" value="Heme oxygenase-like"/>
    <property type="match status" value="1"/>
</dbReference>
<proteinExistence type="predicted"/>
<comment type="caution">
    <text evidence="2">The sequence shown here is derived from an EMBL/GenBank/DDBJ whole genome shotgun (WGS) entry which is preliminary data.</text>
</comment>
<sequence length="694" mass="72077">MTRLVETIRAHGGARPDAVAIDGGIPVTWRALADTLPDMAAALATRFDPARPVGLRIDHGMGETLLDLAFLEAGVPTLALPSFFTRAQAAQALHAAGAQALLSGPVGIVDGIPSAAVSAIHGPAVPLPPGTARITFTSGSTGHPKGVCLSLEHMLTVAGAVVDTLGSHHAGRHLPLLPPGILLEGVAGLLATMLAGGTYVAMPQADAGLADPFRADLARMLAAIENRAVTSLILVPEYLAGLVGVMTATSARLPRLSVVAVGGARLNPDLLASARAVGLPIRQGYGLTECGSVVTLDDGTAAGMGSVGASIGANAISVAEDGEILIDGPLFLGTLDAPRGPGALATGDIGRIDAAGRLWIEGRKSALIVTSFGRNVSPEWVESVLTAQPAIAQAMARGDGRAMLDALIVPASPTADIHGAVAAANASLPVYARVGQWRAVAPFTSASGLLTGNGRLRRAAIDAAHPYRETHMTQPFFDRLVAATAPAQMRFAATPQLRAGLAGDISSADYIAYLIQAYHHVRHTVPLMREARARLDNQPEIVAAFDDYIAEETGHEQWILDDIERAGGDRIAAGRSTPAPATHAMVDHAYRTIREDNPIALFGMIYVLEGTSIALASQGAGALQHRLGLPDDAVRYLTSHGALDQDHMTFFARLMNRINDPVDQEAIIAMADAMFGLFGALFAGIELEAQRVAA</sequence>
<dbReference type="GO" id="GO:0006631">
    <property type="term" value="P:fatty acid metabolic process"/>
    <property type="evidence" value="ECO:0007669"/>
    <property type="project" value="TreeGrafter"/>
</dbReference>
<dbReference type="SUPFAM" id="SSF48613">
    <property type="entry name" value="Heme oxygenase-like"/>
    <property type="match status" value="1"/>
</dbReference>
<dbReference type="Pfam" id="PF00501">
    <property type="entry name" value="AMP-binding"/>
    <property type="match status" value="1"/>
</dbReference>
<organism evidence="2 3">
    <name type="scientific">Alterirhizorhabdus solaris</name>
    <dbReference type="NCBI Taxonomy" id="2529389"/>
    <lineage>
        <taxon>Bacteria</taxon>
        <taxon>Pseudomonadati</taxon>
        <taxon>Pseudomonadota</taxon>
        <taxon>Alphaproteobacteria</taxon>
        <taxon>Sphingomonadales</taxon>
        <taxon>Rhizorhabdaceae</taxon>
        <taxon>Alterirhizorhabdus</taxon>
    </lineage>
</organism>
<dbReference type="GO" id="GO:0031956">
    <property type="term" value="F:medium-chain fatty acid-CoA ligase activity"/>
    <property type="evidence" value="ECO:0007669"/>
    <property type="project" value="TreeGrafter"/>
</dbReference>
<dbReference type="Proteomes" id="UP000318681">
    <property type="component" value="Unassembled WGS sequence"/>
</dbReference>
<dbReference type="PANTHER" id="PTHR43201">
    <property type="entry name" value="ACYL-COA SYNTHETASE"/>
    <property type="match status" value="1"/>
</dbReference>
<dbReference type="InterPro" id="IPR042099">
    <property type="entry name" value="ANL_N_sf"/>
</dbReference>
<evidence type="ECO:0000259" key="1">
    <source>
        <dbReference type="Pfam" id="PF00501"/>
    </source>
</evidence>
<dbReference type="InterPro" id="IPR016084">
    <property type="entry name" value="Haem_Oase-like_multi-hlx"/>
</dbReference>
<dbReference type="SMART" id="SM01236">
    <property type="entry name" value="Haem_oxygenase_2"/>
    <property type="match status" value="1"/>
</dbReference>
<keyword evidence="3" id="KW-1185">Reference proteome</keyword>
<dbReference type="PANTHER" id="PTHR43201:SF32">
    <property type="entry name" value="2-SUCCINYLBENZOATE--COA LIGASE, CHLOROPLASTIC_PEROXISOMAL"/>
    <property type="match status" value="1"/>
</dbReference>
<dbReference type="SUPFAM" id="SSF56801">
    <property type="entry name" value="Acetyl-CoA synthetase-like"/>
    <property type="match status" value="1"/>
</dbReference>
<dbReference type="InterPro" id="IPR000873">
    <property type="entry name" value="AMP-dep_synth/lig_dom"/>
</dbReference>
<dbReference type="OrthoDB" id="9803968at2"/>
<accession>A0A558R547</accession>
<dbReference type="Pfam" id="PF14518">
    <property type="entry name" value="Haem_oxygenas_2"/>
    <property type="match status" value="1"/>
</dbReference>
<name>A0A558R547_9SPHN</name>
<dbReference type="Gene3D" id="3.40.50.12780">
    <property type="entry name" value="N-terminal domain of ligase-like"/>
    <property type="match status" value="1"/>
</dbReference>
<reference evidence="2 3" key="1">
    <citation type="submission" date="2019-07" db="EMBL/GenBank/DDBJ databases">
        <title>Sphingomonas solaris sp. nov., isolated from a solar panel from Boston, Massachusetts.</title>
        <authorList>
            <person name="Tanner K."/>
            <person name="Pascual J."/>
            <person name="Mancuso C."/>
            <person name="Pereto J."/>
            <person name="Khalil A."/>
            <person name="Vilanova C."/>
        </authorList>
    </citation>
    <scope>NUCLEOTIDE SEQUENCE [LARGE SCALE GENOMIC DNA]</scope>
    <source>
        <strain evidence="2 3">R4DWN</strain>
    </source>
</reference>
<dbReference type="AlphaFoldDB" id="A0A558R547"/>
<dbReference type="EMBL" id="VNIM01000033">
    <property type="protein sequence ID" value="TVV74462.1"/>
    <property type="molecule type" value="Genomic_DNA"/>
</dbReference>
<evidence type="ECO:0000313" key="2">
    <source>
        <dbReference type="EMBL" id="TVV74462.1"/>
    </source>
</evidence>
<gene>
    <name evidence="2" type="ORF">FOY91_09790</name>
</gene>
<feature type="domain" description="AMP-dependent synthetase/ligase" evidence="1">
    <location>
        <begin position="13"/>
        <end position="325"/>
    </location>
</feature>
<evidence type="ECO:0000313" key="3">
    <source>
        <dbReference type="Proteomes" id="UP000318681"/>
    </source>
</evidence>
<dbReference type="RefSeq" id="WP_145150730.1">
    <property type="nucleotide sequence ID" value="NZ_VNIM01000033.1"/>
</dbReference>
<dbReference type="PROSITE" id="PS00455">
    <property type="entry name" value="AMP_BINDING"/>
    <property type="match status" value="1"/>
</dbReference>
<dbReference type="InterPro" id="IPR020845">
    <property type="entry name" value="AMP-binding_CS"/>
</dbReference>